<dbReference type="Pfam" id="PF00085">
    <property type="entry name" value="Thioredoxin"/>
    <property type="match status" value="3"/>
</dbReference>
<dbReference type="HOGENOM" id="CLU_025879_6_2_1"/>
<dbReference type="SUPFAM" id="SSF52833">
    <property type="entry name" value="Thioredoxin-like"/>
    <property type="match status" value="5"/>
</dbReference>
<feature type="region of interest" description="Disordered" evidence="16">
    <location>
        <begin position="26"/>
        <end position="51"/>
    </location>
</feature>
<keyword evidence="10 15" id="KW-0413">Isomerase</keyword>
<keyword evidence="19" id="KW-1185">Reference proteome</keyword>
<feature type="domain" description="Thioredoxin" evidence="17">
    <location>
        <begin position="23"/>
        <end position="158"/>
    </location>
</feature>
<keyword evidence="8" id="KW-0007">Acetylation</keyword>
<dbReference type="InterPro" id="IPR036249">
    <property type="entry name" value="Thioredoxin-like_sf"/>
</dbReference>
<dbReference type="PRINTS" id="PR00421">
    <property type="entry name" value="THIOREDOXIN"/>
</dbReference>
<dbReference type="Pfam" id="PF13848">
    <property type="entry name" value="Thioredoxin_6"/>
    <property type="match status" value="1"/>
</dbReference>
<proteinExistence type="inferred from homology"/>
<dbReference type="PROSITE" id="PS00194">
    <property type="entry name" value="THIOREDOXIN_1"/>
    <property type="match status" value="3"/>
</dbReference>
<dbReference type="InParanoid" id="F6QWS2"/>
<evidence type="ECO:0000256" key="5">
    <source>
        <dbReference type="ARBA" id="ARBA00022729"/>
    </source>
</evidence>
<evidence type="ECO:0000256" key="10">
    <source>
        <dbReference type="ARBA" id="ARBA00023235"/>
    </source>
</evidence>
<dbReference type="AlphaFoldDB" id="F6QWS2"/>
<evidence type="ECO:0000256" key="12">
    <source>
        <dbReference type="ARBA" id="ARBA00066008"/>
    </source>
</evidence>
<reference evidence="18" key="2">
    <citation type="journal article" date="2008" name="Genome Biol.">
        <title>Improved genome assembly and evidence-based global gene model set for the chordate Ciona intestinalis: new insight into intron and operon populations.</title>
        <authorList>
            <person name="Satou Y."/>
            <person name="Mineta K."/>
            <person name="Ogasawara M."/>
            <person name="Sasakura Y."/>
            <person name="Shoguchi E."/>
            <person name="Ueno K."/>
            <person name="Yamada L."/>
            <person name="Matsumoto J."/>
            <person name="Wasserscheid J."/>
            <person name="Dewar K."/>
            <person name="Wiley G.B."/>
            <person name="Macmil S.L."/>
            <person name="Roe B.A."/>
            <person name="Zeller R.W."/>
            <person name="Hastings K.E."/>
            <person name="Lemaire P."/>
            <person name="Lindquist E."/>
            <person name="Endo T."/>
            <person name="Hotta K."/>
            <person name="Inaba K."/>
        </authorList>
    </citation>
    <scope>NUCLEOTIDE SEQUENCE [LARGE SCALE GENOMIC DNA]</scope>
    <source>
        <strain evidence="18">wild type</strain>
    </source>
</reference>
<dbReference type="InterPro" id="IPR005792">
    <property type="entry name" value="Prot_disulphide_isomerase"/>
</dbReference>
<evidence type="ECO:0000256" key="1">
    <source>
        <dbReference type="ARBA" id="ARBA00001182"/>
    </source>
</evidence>
<accession>F6QWS2</accession>
<evidence type="ECO:0000259" key="17">
    <source>
        <dbReference type="PROSITE" id="PS51352"/>
    </source>
</evidence>
<dbReference type="PROSITE" id="PS51352">
    <property type="entry name" value="THIOREDOXIN_2"/>
    <property type="match status" value="3"/>
</dbReference>
<feature type="disulfide bond" description="Redox-active" evidence="13">
    <location>
        <begin position="544"/>
        <end position="547"/>
    </location>
</feature>
<dbReference type="PANTHER" id="PTHR18929">
    <property type="entry name" value="PROTEIN DISULFIDE ISOMERASE"/>
    <property type="match status" value="1"/>
</dbReference>
<dbReference type="STRING" id="7719.ENSCINP00000013204"/>
<dbReference type="NCBIfam" id="TIGR01130">
    <property type="entry name" value="ER_PDI_fam"/>
    <property type="match status" value="1"/>
</dbReference>
<keyword evidence="5 15" id="KW-0732">Signal</keyword>
<sequence>LNMYRWKNILLLISLGLLLTASLSKADEEENDDSEDEEEESAPSEPERENGVYVLTDDNFDSFIEDKEVVLLEFYAPWCGHCKTFAPTYEKIAQALEGKVAVAKIDATASKDLGGRYEVTGYPTVKILKKVDGEHQAITYDGARTEDAVVQKVMELSDPDWKPPPEAVLTLTTENFDETVNNADIILVEFYAPWCGHCKKLAPEYEAAAQELKNRDTPLPLAKVDATAESALGTRFDVSGYPTLKLFRRGRAYEYDGGRDKTGIVNYMLEQSKPPSTSVETVKAIRNILHHSSDVTIIGCFNGADDTNLEVYQDSGNSLRSEYTFHHTFNKDVMDDVGCSEGEIVLFHPERFHSKYEKKSYKFPFSKSTTKAELEKYFSSHSVPLVGQRTRDNKDKRYGKRPLVVVYYGVDFSFDYRVATQVWRNKVLEVANQFKKVTFAIANEEDFQEELKRVGLEDSPEEINVIAYDDEDRKYPMEPNEEFDAEVLQEFVEDFLAGKLKPKIKSAPKPKKNSGAVKVVVGDTFNELVMGKKNVLIEFYAPWCGHCKKLEPVFKKLGKKLKGNDKVVIAKMDATANDIPHSAYKAEGFPTLYWAPEGSKDKPVKYDGGRELDDLLKFVNEKLSSSKDEL</sequence>
<dbReference type="InterPro" id="IPR005788">
    <property type="entry name" value="PDI_thioredoxin-like_dom"/>
</dbReference>
<evidence type="ECO:0000313" key="18">
    <source>
        <dbReference type="Ensembl" id="ENSCINP00000013204.3"/>
    </source>
</evidence>
<keyword evidence="11 13" id="KW-0676">Redox-active center</keyword>
<feature type="compositionally biased region" description="Acidic residues" evidence="16">
    <location>
        <begin position="27"/>
        <end position="42"/>
    </location>
</feature>
<keyword evidence="6" id="KW-0677">Repeat</keyword>
<dbReference type="Proteomes" id="UP000008144">
    <property type="component" value="Chromosome 10"/>
</dbReference>
<comment type="catalytic activity">
    <reaction evidence="1 15">
        <text>Catalyzes the rearrangement of -S-S- bonds in proteins.</text>
        <dbReference type="EC" id="5.3.4.1"/>
    </reaction>
</comment>
<dbReference type="PANTHER" id="PTHR18929:SF210">
    <property type="entry name" value="PROTEIN DISULFIDE-ISOMERASE A4"/>
    <property type="match status" value="1"/>
</dbReference>
<evidence type="ECO:0000256" key="4">
    <source>
        <dbReference type="ARBA" id="ARBA00006347"/>
    </source>
</evidence>
<protein>
    <recommendedName>
        <fullName evidence="15">Protein disulfide-isomerase</fullName>
        <ecNumber evidence="15">5.3.4.1</ecNumber>
    </recommendedName>
</protein>
<comment type="similarity">
    <text evidence="4 14">Belongs to the protein disulfide isomerase family.</text>
</comment>
<dbReference type="FunFam" id="3.40.30.10:FF:000076">
    <property type="entry name" value="Protein disulfide-isomerase A4"/>
    <property type="match status" value="1"/>
</dbReference>
<evidence type="ECO:0000256" key="8">
    <source>
        <dbReference type="ARBA" id="ARBA00022990"/>
    </source>
</evidence>
<dbReference type="NCBIfam" id="TIGR01126">
    <property type="entry name" value="pdi_dom"/>
    <property type="match status" value="3"/>
</dbReference>
<dbReference type="CDD" id="cd02995">
    <property type="entry name" value="PDI_a_PDI_a'_C"/>
    <property type="match status" value="1"/>
</dbReference>
<evidence type="ECO:0000256" key="14">
    <source>
        <dbReference type="RuleBase" id="RU004208"/>
    </source>
</evidence>
<dbReference type="CDD" id="cd02961">
    <property type="entry name" value="PDI_a_family"/>
    <property type="match status" value="2"/>
</dbReference>
<evidence type="ECO:0000256" key="3">
    <source>
        <dbReference type="ARBA" id="ARBA00004319"/>
    </source>
</evidence>
<dbReference type="GO" id="GO:0034976">
    <property type="term" value="P:response to endoplasmic reticulum stress"/>
    <property type="evidence" value="ECO:0000318"/>
    <property type="project" value="GO_Central"/>
</dbReference>
<dbReference type="EC" id="5.3.4.1" evidence="15"/>
<dbReference type="InterPro" id="IPR013766">
    <property type="entry name" value="Thioredoxin_domain"/>
</dbReference>
<dbReference type="FunFam" id="3.40.30.10:FF:000126">
    <property type="entry name" value="Protein disulfide-isomerase A4"/>
    <property type="match status" value="1"/>
</dbReference>
<evidence type="ECO:0000256" key="16">
    <source>
        <dbReference type="SAM" id="MobiDB-lite"/>
    </source>
</evidence>
<dbReference type="GO" id="GO:0009986">
    <property type="term" value="C:cell surface"/>
    <property type="evidence" value="ECO:0000318"/>
    <property type="project" value="GO_Central"/>
</dbReference>
<dbReference type="GO" id="GO:0006457">
    <property type="term" value="P:protein folding"/>
    <property type="evidence" value="ECO:0000318"/>
    <property type="project" value="GO_Central"/>
</dbReference>
<evidence type="ECO:0000256" key="6">
    <source>
        <dbReference type="ARBA" id="ARBA00022737"/>
    </source>
</evidence>
<feature type="domain" description="Thioredoxin" evidence="17">
    <location>
        <begin position="495"/>
        <end position="624"/>
    </location>
</feature>
<dbReference type="GO" id="GO:0005783">
    <property type="term" value="C:endoplasmic reticulum"/>
    <property type="evidence" value="ECO:0000318"/>
    <property type="project" value="GO_Central"/>
</dbReference>
<feature type="signal peptide" evidence="15">
    <location>
        <begin position="1"/>
        <end position="26"/>
    </location>
</feature>
<comment type="subcellular location">
    <subcellularLocation>
        <location evidence="3">Endoplasmic reticulum lumen</location>
    </subcellularLocation>
    <subcellularLocation>
        <location evidence="2">Melanosome</location>
    </subcellularLocation>
</comment>
<feature type="chain" id="PRO_5005129854" description="Protein disulfide-isomerase" evidence="15">
    <location>
        <begin position="27"/>
        <end position="630"/>
    </location>
</feature>
<dbReference type="EMBL" id="EAAA01000610">
    <property type="status" value="NOT_ANNOTATED_CDS"/>
    <property type="molecule type" value="Genomic_DNA"/>
</dbReference>
<evidence type="ECO:0000256" key="11">
    <source>
        <dbReference type="ARBA" id="ARBA00023284"/>
    </source>
</evidence>
<dbReference type="GO" id="GO:0003756">
    <property type="term" value="F:protein disulfide isomerase activity"/>
    <property type="evidence" value="ECO:0000318"/>
    <property type="project" value="GO_Central"/>
</dbReference>
<evidence type="ECO:0000256" key="7">
    <source>
        <dbReference type="ARBA" id="ARBA00022824"/>
    </source>
</evidence>
<dbReference type="Gene3D" id="3.40.30.10">
    <property type="entry name" value="Glutaredoxin"/>
    <property type="match status" value="5"/>
</dbReference>
<evidence type="ECO:0000313" key="19">
    <source>
        <dbReference type="Proteomes" id="UP000008144"/>
    </source>
</evidence>
<dbReference type="Ensembl" id="ENSCINT00000013204.3">
    <property type="protein sequence ID" value="ENSCINP00000013204.3"/>
    <property type="gene ID" value="ENSCING00000006402.3"/>
</dbReference>
<keyword evidence="9 13" id="KW-1015">Disulfide bond</keyword>
<dbReference type="FunFam" id="3.40.30.10:FF:000067">
    <property type="entry name" value="Protein disulfide-isomerase A4"/>
    <property type="match status" value="1"/>
</dbReference>
<evidence type="ECO:0000256" key="2">
    <source>
        <dbReference type="ARBA" id="ARBA00004223"/>
    </source>
</evidence>
<comment type="subunit">
    <text evidence="12">Part of a large chaperone multiprotein complex comprising DNAJB11, HSP90B1, HSPA5, HYOU, PDIA2, PDIA4, PDIA6, PPIB, SDF2L1, UGGT1 and very small amounts of ERP29, but not, or at very low levels, CALR nor CANX. Component of a complex containing at least CRELD2, MANF, MATN3 and PDIA4.</text>
</comment>
<evidence type="ECO:0000256" key="15">
    <source>
        <dbReference type="RuleBase" id="RU361130"/>
    </source>
</evidence>
<dbReference type="FunFam" id="3.40.30.10:FF:000017">
    <property type="entry name" value="Protein disulfide-isomerase A4"/>
    <property type="match status" value="1"/>
</dbReference>
<dbReference type="InterPro" id="IPR017937">
    <property type="entry name" value="Thioredoxin_CS"/>
</dbReference>
<keyword evidence="7" id="KW-0256">Endoplasmic reticulum</keyword>
<dbReference type="GeneTree" id="ENSGT00940000157738"/>
<gene>
    <name evidence="18" type="primary">LOC100184179</name>
</gene>
<organism evidence="18 19">
    <name type="scientific">Ciona intestinalis</name>
    <name type="common">Transparent sea squirt</name>
    <name type="synonym">Ascidia intestinalis</name>
    <dbReference type="NCBI Taxonomy" id="7719"/>
    <lineage>
        <taxon>Eukaryota</taxon>
        <taxon>Metazoa</taxon>
        <taxon>Chordata</taxon>
        <taxon>Tunicata</taxon>
        <taxon>Ascidiacea</taxon>
        <taxon>Phlebobranchia</taxon>
        <taxon>Cionidae</taxon>
        <taxon>Ciona</taxon>
    </lineage>
</organism>
<dbReference type="FunCoup" id="F6QWS2">
    <property type="interactions" value="25"/>
</dbReference>
<dbReference type="OMA" id="FRSKHEP"/>
<dbReference type="CDD" id="cd03073">
    <property type="entry name" value="PDI_b'_ERp72_ERp57"/>
    <property type="match status" value="1"/>
</dbReference>
<name>F6QWS2_CIOIN</name>
<feature type="disulfide bond" description="Redox-active" evidence="13">
    <location>
        <begin position="195"/>
        <end position="198"/>
    </location>
</feature>
<dbReference type="GO" id="GO:0005788">
    <property type="term" value="C:endoplasmic reticulum lumen"/>
    <property type="evidence" value="ECO:0007669"/>
    <property type="project" value="UniProtKB-SubCell"/>
</dbReference>
<reference evidence="19" key="1">
    <citation type="journal article" date="2002" name="Science">
        <title>The draft genome of Ciona intestinalis: insights into chordate and vertebrate origins.</title>
        <authorList>
            <person name="Dehal P."/>
            <person name="Satou Y."/>
            <person name="Campbell R.K."/>
            <person name="Chapman J."/>
            <person name="Degnan B."/>
            <person name="De Tomaso A."/>
            <person name="Davidson B."/>
            <person name="Di Gregorio A."/>
            <person name="Gelpke M."/>
            <person name="Goodstein D.M."/>
            <person name="Harafuji N."/>
            <person name="Hastings K.E."/>
            <person name="Ho I."/>
            <person name="Hotta K."/>
            <person name="Huang W."/>
            <person name="Kawashima T."/>
            <person name="Lemaire P."/>
            <person name="Martinez D."/>
            <person name="Meinertzhagen I.A."/>
            <person name="Necula S."/>
            <person name="Nonaka M."/>
            <person name="Putnam N."/>
            <person name="Rash S."/>
            <person name="Saiga H."/>
            <person name="Satake M."/>
            <person name="Terry A."/>
            <person name="Yamada L."/>
            <person name="Wang H.G."/>
            <person name="Awazu S."/>
            <person name="Azumi K."/>
            <person name="Boore J."/>
            <person name="Branno M."/>
            <person name="Chin-Bow S."/>
            <person name="DeSantis R."/>
            <person name="Doyle S."/>
            <person name="Francino P."/>
            <person name="Keys D.N."/>
            <person name="Haga S."/>
            <person name="Hayashi H."/>
            <person name="Hino K."/>
            <person name="Imai K.S."/>
            <person name="Inaba K."/>
            <person name="Kano S."/>
            <person name="Kobayashi K."/>
            <person name="Kobayashi M."/>
            <person name="Lee B.I."/>
            <person name="Makabe K.W."/>
            <person name="Manohar C."/>
            <person name="Matassi G."/>
            <person name="Medina M."/>
            <person name="Mochizuki Y."/>
            <person name="Mount S."/>
            <person name="Morishita T."/>
            <person name="Miura S."/>
            <person name="Nakayama A."/>
            <person name="Nishizaka S."/>
            <person name="Nomoto H."/>
            <person name="Ohta F."/>
            <person name="Oishi K."/>
            <person name="Rigoutsos I."/>
            <person name="Sano M."/>
            <person name="Sasaki A."/>
            <person name="Sasakura Y."/>
            <person name="Shoguchi E."/>
            <person name="Shin-i T."/>
            <person name="Spagnuolo A."/>
            <person name="Stainier D."/>
            <person name="Suzuki M.M."/>
            <person name="Tassy O."/>
            <person name="Takatori N."/>
            <person name="Tokuoka M."/>
            <person name="Yagi K."/>
            <person name="Yoshizaki F."/>
            <person name="Wada S."/>
            <person name="Zhang C."/>
            <person name="Hyatt P.D."/>
            <person name="Larimer F."/>
            <person name="Detter C."/>
            <person name="Doggett N."/>
            <person name="Glavina T."/>
            <person name="Hawkins T."/>
            <person name="Richardson P."/>
            <person name="Lucas S."/>
            <person name="Kohara Y."/>
            <person name="Levine M."/>
            <person name="Satoh N."/>
            <person name="Rokhsar D.S."/>
        </authorList>
    </citation>
    <scope>NUCLEOTIDE SEQUENCE [LARGE SCALE GENOMIC DNA]</scope>
</reference>
<reference evidence="18" key="4">
    <citation type="submission" date="2025-09" db="UniProtKB">
        <authorList>
            <consortium name="Ensembl"/>
        </authorList>
    </citation>
    <scope>IDENTIFICATION</scope>
</reference>
<evidence type="ECO:0000256" key="9">
    <source>
        <dbReference type="ARBA" id="ARBA00023157"/>
    </source>
</evidence>
<evidence type="ECO:0000256" key="13">
    <source>
        <dbReference type="PIRSR" id="PIRSR605792-51"/>
    </source>
</evidence>
<reference evidence="18" key="3">
    <citation type="submission" date="2025-08" db="UniProtKB">
        <authorList>
            <consortium name="Ensembl"/>
        </authorList>
    </citation>
    <scope>IDENTIFICATION</scope>
</reference>
<feature type="domain" description="Thioredoxin" evidence="17">
    <location>
        <begin position="162"/>
        <end position="287"/>
    </location>
</feature>